<gene>
    <name evidence="2" type="ORF">KEF85_05920</name>
</gene>
<keyword evidence="3" id="KW-1185">Reference proteome</keyword>
<name>A0A975RB75_9GAMM</name>
<organism evidence="2 3">
    <name type="scientific">Methylomonas paludis</name>
    <dbReference type="NCBI Taxonomy" id="1173101"/>
    <lineage>
        <taxon>Bacteria</taxon>
        <taxon>Pseudomonadati</taxon>
        <taxon>Pseudomonadota</taxon>
        <taxon>Gammaproteobacteria</taxon>
        <taxon>Methylococcales</taxon>
        <taxon>Methylococcaceae</taxon>
        <taxon>Methylomonas</taxon>
    </lineage>
</organism>
<dbReference type="EMBL" id="CP073754">
    <property type="protein sequence ID" value="QWF71991.1"/>
    <property type="molecule type" value="Genomic_DNA"/>
</dbReference>
<feature type="region of interest" description="Disordered" evidence="1">
    <location>
        <begin position="51"/>
        <end position="86"/>
    </location>
</feature>
<sequence length="86" mass="8651">MAKYLVLEESFIAGGLVQAGAVIEFDAKAHGKPGANLQLVVEKLPKRPASKAVDAALPEGGDAGGGQGEGGNLPGADDLVQQTVLK</sequence>
<evidence type="ECO:0000313" key="3">
    <source>
        <dbReference type="Proteomes" id="UP000676649"/>
    </source>
</evidence>
<reference evidence="2" key="1">
    <citation type="submission" date="2021-04" db="EMBL/GenBank/DDBJ databases">
        <title>Draft genome sequence data of methanotrophic Methylovulum sp. strain S1L and Methylomonas sp. strain S2AM isolated from boreal lake water columns.</title>
        <authorList>
            <person name="Rissanen A.J."/>
            <person name="Mangayil R."/>
            <person name="Svenning M.M."/>
            <person name="Khanongnuch R."/>
        </authorList>
    </citation>
    <scope>NUCLEOTIDE SEQUENCE</scope>
    <source>
        <strain evidence="2">S2AM</strain>
    </source>
</reference>
<dbReference type="Proteomes" id="UP000676649">
    <property type="component" value="Chromosome"/>
</dbReference>
<protein>
    <submittedName>
        <fullName evidence="2">Uncharacterized protein</fullName>
    </submittedName>
</protein>
<evidence type="ECO:0000313" key="2">
    <source>
        <dbReference type="EMBL" id="QWF71991.1"/>
    </source>
</evidence>
<dbReference type="KEGG" id="mpad:KEF85_05920"/>
<proteinExistence type="predicted"/>
<feature type="compositionally biased region" description="Gly residues" evidence="1">
    <location>
        <begin position="61"/>
        <end position="73"/>
    </location>
</feature>
<accession>A0A975RB75</accession>
<dbReference type="AlphaFoldDB" id="A0A975RB75"/>
<dbReference type="RefSeq" id="WP_215583966.1">
    <property type="nucleotide sequence ID" value="NZ_CP073754.1"/>
</dbReference>
<evidence type="ECO:0000256" key="1">
    <source>
        <dbReference type="SAM" id="MobiDB-lite"/>
    </source>
</evidence>